<dbReference type="AlphaFoldDB" id="A0A7D5E957"/>
<feature type="transmembrane region" description="Helical" evidence="5">
    <location>
        <begin position="241"/>
        <end position="257"/>
    </location>
</feature>
<dbReference type="GeneID" id="55822500"/>
<dbReference type="CDD" id="cd16914">
    <property type="entry name" value="EcfT"/>
    <property type="match status" value="1"/>
</dbReference>
<dbReference type="InterPro" id="IPR003339">
    <property type="entry name" value="ABC/ECF_trnsptr_transmembrane"/>
</dbReference>
<evidence type="ECO:0000313" key="6">
    <source>
        <dbReference type="EMBL" id="QLC50978.1"/>
    </source>
</evidence>
<sequence length="258" mass="28827">MSNLFFGYIPGTSPIHSLDPRTKIISVMVASIIIFNSGSFREMALIGAVFLVLFSMSRISYRAPLSAVRPMMIFLIIIFLMQLFLTGETILFSLAGFNATLEGLQAGLLLTWRFVYLLLFASILTATTAPSMLTVAIERMLRHLPLERAGISSFDLATMMSLSIHFFPLLYEHFGHLRDAQMSRGLDLKKNPLRTIYSLSVPMMKIAFRSAGEVSLAMESRCYQGVNRTSLFEPRMQRMDFAALLGFALIMGSIVLLA</sequence>
<evidence type="ECO:0000256" key="4">
    <source>
        <dbReference type="ARBA" id="ARBA00023136"/>
    </source>
</evidence>
<reference evidence="6 7" key="1">
    <citation type="submission" date="2020-06" db="EMBL/GenBank/DDBJ databases">
        <title>Methanolobus halotolerans sp. nov., isolated from a saline lake Tus in Siberia.</title>
        <authorList>
            <person name="Shen Y."/>
            <person name="Chen S.-C."/>
            <person name="Lai M.-C."/>
            <person name="Huang H.-H."/>
            <person name="Chiu H.-H."/>
            <person name="Tang S.-L."/>
            <person name="Rogozin D.Y."/>
            <person name="Degermendzhy A.G."/>
        </authorList>
    </citation>
    <scope>NUCLEOTIDE SEQUENCE [LARGE SCALE GENOMIC DNA]</scope>
    <source>
        <strain evidence="6 7">DSM 21339</strain>
    </source>
</reference>
<dbReference type="PANTHER" id="PTHR33514">
    <property type="entry name" value="PROTEIN ABCI12, CHLOROPLASTIC"/>
    <property type="match status" value="1"/>
</dbReference>
<dbReference type="OrthoDB" id="31170at2157"/>
<evidence type="ECO:0000256" key="3">
    <source>
        <dbReference type="ARBA" id="ARBA00022989"/>
    </source>
</evidence>
<dbReference type="Proteomes" id="UP000509594">
    <property type="component" value="Chromosome"/>
</dbReference>
<evidence type="ECO:0000313" key="7">
    <source>
        <dbReference type="Proteomes" id="UP000509594"/>
    </source>
</evidence>
<feature type="transmembrane region" description="Helical" evidence="5">
    <location>
        <begin position="149"/>
        <end position="171"/>
    </location>
</feature>
<dbReference type="KEGG" id="mzi:HWN40_12455"/>
<organism evidence="6 7">
    <name type="scientific">Methanolobus zinderi</name>
    <dbReference type="NCBI Taxonomy" id="536044"/>
    <lineage>
        <taxon>Archaea</taxon>
        <taxon>Methanobacteriati</taxon>
        <taxon>Methanobacteriota</taxon>
        <taxon>Stenosarchaea group</taxon>
        <taxon>Methanomicrobia</taxon>
        <taxon>Methanosarcinales</taxon>
        <taxon>Methanosarcinaceae</taxon>
        <taxon>Methanolobus</taxon>
    </lineage>
</organism>
<accession>A0A7D5E957</accession>
<dbReference type="EMBL" id="CP058215">
    <property type="protein sequence ID" value="QLC50978.1"/>
    <property type="molecule type" value="Genomic_DNA"/>
</dbReference>
<dbReference type="GO" id="GO:0005886">
    <property type="term" value="C:plasma membrane"/>
    <property type="evidence" value="ECO:0007669"/>
    <property type="project" value="TreeGrafter"/>
</dbReference>
<feature type="transmembrane region" description="Helical" evidence="5">
    <location>
        <begin position="73"/>
        <end position="94"/>
    </location>
</feature>
<keyword evidence="4 5" id="KW-0472">Membrane</keyword>
<evidence type="ECO:0000256" key="5">
    <source>
        <dbReference type="SAM" id="Phobius"/>
    </source>
</evidence>
<dbReference type="Pfam" id="PF02361">
    <property type="entry name" value="CbiQ"/>
    <property type="match status" value="1"/>
</dbReference>
<name>A0A7D5E957_9EURY</name>
<evidence type="ECO:0000256" key="1">
    <source>
        <dbReference type="ARBA" id="ARBA00004141"/>
    </source>
</evidence>
<dbReference type="PANTHER" id="PTHR33514:SF13">
    <property type="entry name" value="PROTEIN ABCI12, CHLOROPLASTIC"/>
    <property type="match status" value="1"/>
</dbReference>
<dbReference type="RefSeq" id="WP_176966033.1">
    <property type="nucleotide sequence ID" value="NZ_CP058215.1"/>
</dbReference>
<proteinExistence type="predicted"/>
<keyword evidence="2 5" id="KW-0812">Transmembrane</keyword>
<keyword evidence="7" id="KW-1185">Reference proteome</keyword>
<evidence type="ECO:0000256" key="2">
    <source>
        <dbReference type="ARBA" id="ARBA00022692"/>
    </source>
</evidence>
<keyword evidence="3 5" id="KW-1133">Transmembrane helix</keyword>
<comment type="subcellular location">
    <subcellularLocation>
        <location evidence="1">Membrane</location>
        <topology evidence="1">Multi-pass membrane protein</topology>
    </subcellularLocation>
</comment>
<gene>
    <name evidence="6" type="ORF">HWN40_12455</name>
</gene>
<feature type="transmembrane region" description="Helical" evidence="5">
    <location>
        <begin position="43"/>
        <end position="61"/>
    </location>
</feature>
<feature type="transmembrane region" description="Helical" evidence="5">
    <location>
        <begin position="114"/>
        <end position="137"/>
    </location>
</feature>
<protein>
    <submittedName>
        <fullName evidence="6">Energy-coupling factor transporter transmembrane protein EcfT</fullName>
    </submittedName>
</protein>